<organism evidence="2 3">
    <name type="scientific">Pontiella agarivorans</name>
    <dbReference type="NCBI Taxonomy" id="3038953"/>
    <lineage>
        <taxon>Bacteria</taxon>
        <taxon>Pseudomonadati</taxon>
        <taxon>Kiritimatiellota</taxon>
        <taxon>Kiritimatiellia</taxon>
        <taxon>Kiritimatiellales</taxon>
        <taxon>Pontiellaceae</taxon>
        <taxon>Pontiella</taxon>
    </lineage>
</organism>
<feature type="compositionally biased region" description="Basic residues" evidence="1">
    <location>
        <begin position="151"/>
        <end position="162"/>
    </location>
</feature>
<feature type="region of interest" description="Disordered" evidence="1">
    <location>
        <begin position="129"/>
        <end position="202"/>
    </location>
</feature>
<gene>
    <name evidence="2" type="ORF">P9H32_14595</name>
</gene>
<dbReference type="EMBL" id="JARVCO010000012">
    <property type="protein sequence ID" value="MDZ8119855.1"/>
    <property type="molecule type" value="Genomic_DNA"/>
</dbReference>
<comment type="caution">
    <text evidence="2">The sequence shown here is derived from an EMBL/GenBank/DDBJ whole genome shotgun (WGS) entry which is preliminary data.</text>
</comment>
<sequence length="202" mass="21831">MGLFNLFKPARTVLVVDVVSLNEATGQKGKIPPRNQLQMLRRLARFAQREKLEVIAVLCGTPLNKAPAGKNFEGIAVAYSASMDEHAKCLVKTAQSKGAGAVMISGNAAAEKLVGSQVKKMRVSTFRKAFDTGGDDGGNERSEGGNNNRSRGNRPPRRRQKKNGGGENNNNGNNNNKPKAERKPKDNMSESDAINELIDLVD</sequence>
<evidence type="ECO:0000256" key="1">
    <source>
        <dbReference type="SAM" id="MobiDB-lite"/>
    </source>
</evidence>
<keyword evidence="3" id="KW-1185">Reference proteome</keyword>
<dbReference type="Proteomes" id="UP001290861">
    <property type="component" value="Unassembled WGS sequence"/>
</dbReference>
<protein>
    <recommendedName>
        <fullName evidence="4">NYN domain-containing protein</fullName>
    </recommendedName>
</protein>
<name>A0ABU5N076_9BACT</name>
<evidence type="ECO:0000313" key="3">
    <source>
        <dbReference type="Proteomes" id="UP001290861"/>
    </source>
</evidence>
<feature type="compositionally biased region" description="Basic and acidic residues" evidence="1">
    <location>
        <begin position="178"/>
        <end position="188"/>
    </location>
</feature>
<proteinExistence type="predicted"/>
<dbReference type="RefSeq" id="WP_322609637.1">
    <property type="nucleotide sequence ID" value="NZ_JARVCO010000012.1"/>
</dbReference>
<evidence type="ECO:0000313" key="2">
    <source>
        <dbReference type="EMBL" id="MDZ8119855.1"/>
    </source>
</evidence>
<accession>A0ABU5N076</accession>
<reference evidence="2 3" key="1">
    <citation type="journal article" date="2024" name="Appl. Environ. Microbiol.">
        <title>Pontiella agarivorans sp. nov., a novel marine anaerobic bacterium capable of degrading macroalgal polysaccharides and fixing nitrogen.</title>
        <authorList>
            <person name="Liu N."/>
            <person name="Kivenson V."/>
            <person name="Peng X."/>
            <person name="Cui Z."/>
            <person name="Lankiewicz T.S."/>
            <person name="Gosselin K.M."/>
            <person name="English C.J."/>
            <person name="Blair E.M."/>
            <person name="O'Malley M.A."/>
            <person name="Valentine D.L."/>
        </authorList>
    </citation>
    <scope>NUCLEOTIDE SEQUENCE [LARGE SCALE GENOMIC DNA]</scope>
    <source>
        <strain evidence="2 3">NLcol2</strain>
    </source>
</reference>
<evidence type="ECO:0008006" key="4">
    <source>
        <dbReference type="Google" id="ProtNLM"/>
    </source>
</evidence>